<sequence>MKKTALAIQAKNQFLALCEKGTFTAGQRIPSEAEMSKRFGISRETWRASLELLRREGILYSKHGAGTYLLGSAHKIENDLSELRSLSEMIRNAGITEIAPEIAISRELPPEEVSDLLQVSADEPVMVIIRTRYAESGAICSSVNYIPGQLADELDEQNLPVSIFRYFEDKKGVIITRSATRIVVPDKNDPLTSELRKIKNVSILGLKQLHFDSRGNPAMYAIDYLRCDLFDFSVTRTRPR</sequence>
<gene>
    <name evidence="1" type="ORF">FRZ06_14780</name>
</gene>
<evidence type="ECO:0000313" key="1">
    <source>
        <dbReference type="EMBL" id="QOX64515.1"/>
    </source>
</evidence>
<protein>
    <submittedName>
        <fullName evidence="1">GntR family transcriptional regulator</fullName>
    </submittedName>
</protein>
<name>A0ACD1AEC4_9FIRM</name>
<dbReference type="Proteomes" id="UP000594014">
    <property type="component" value="Chromosome"/>
</dbReference>
<dbReference type="EMBL" id="CP042469">
    <property type="protein sequence ID" value="QOX64515.1"/>
    <property type="molecule type" value="Genomic_DNA"/>
</dbReference>
<reference evidence="1" key="1">
    <citation type="submission" date="2019-08" db="EMBL/GenBank/DDBJ databases">
        <title>Genome sequence of Clostridiales bacterium MT110.</title>
        <authorList>
            <person name="Cao J."/>
        </authorList>
    </citation>
    <scope>NUCLEOTIDE SEQUENCE</scope>
    <source>
        <strain evidence="1">MT110</strain>
    </source>
</reference>
<keyword evidence="2" id="KW-1185">Reference proteome</keyword>
<evidence type="ECO:0000313" key="2">
    <source>
        <dbReference type="Proteomes" id="UP000594014"/>
    </source>
</evidence>
<proteinExistence type="predicted"/>
<organism evidence="1 2">
    <name type="scientific">Anoxybacterium hadale</name>
    <dbReference type="NCBI Taxonomy" id="3408580"/>
    <lineage>
        <taxon>Bacteria</taxon>
        <taxon>Bacillati</taxon>
        <taxon>Bacillota</taxon>
        <taxon>Clostridia</taxon>
        <taxon>Peptostreptococcales</taxon>
        <taxon>Anaerovoracaceae</taxon>
        <taxon>Anoxybacterium</taxon>
    </lineage>
</organism>
<accession>A0ACD1AEC4</accession>